<evidence type="ECO:0000313" key="1">
    <source>
        <dbReference type="EMBL" id="KAH6927092.1"/>
    </source>
</evidence>
<keyword evidence="2" id="KW-1185">Reference proteome</keyword>
<protein>
    <submittedName>
        <fullName evidence="1">Uncharacterized protein</fullName>
    </submittedName>
</protein>
<sequence length="1014" mass="111111">MGTRRDRRPRERGAAQPVVSRPAGGGRRAVPALPRRRGARAAARVVPQRGPALPRREGHLRGRRFHLAALTPSDNGIYTCAASSEAGMVRSRRGFALTLAGENVPRISTLPSDVTVKRGDVARLDCVYERAAITEWYALDGDVPLGNTTKTTILGNSSLLVQNVQSSDEGLYRCVGVGQDKNAPQQSFVARISLAYLEDFKHGSIEPPLPEDRIVVAAKGGQLELLCVVPEGQPQPRAWWEDPSGHTIGDSGRVRVSGTRLLIDSAKKGDAGNYTCVAQNMAHTRRTSVKLFVAVAPSLSSHPLDLTVDEGEETTLTCSYSGSPPPVTRVTWQHDDRPLRPAGNGGTGNTDPITAAVNGNGGPGHLTTYPNGTLQIRNVGLSDAGDYFCSVNTTGFPVQTAKVATLQVRERLKFVPAPVSRNLELGSNAKVYCRARGSPSPIVRWIKEREGGRQPPSLEWPPHIRDENGTLRFQGVRVQDAGRYTCVATSTQGLINATVRLDVIMMPRFTVQPSTTRAVEGYSVMLHCKATGDPLPTIQWDRNNVLNNFDPQRYRVLDNGSLYISEVHRDDDGKYGCTAGNSGGLRRVEASLVVLDSEGYSSGSLPGVDDPSENTMAKTVTITLGAAAIYMMLVMGLMIWCRFRRARRKALLLLQVSSEVAKPDDDIAPTEMRDKTIPVTASARDSLVAPHSGCGGIVVGDGNVAAADALSHSSGSHSQNSRRSRSSYDKLHFPRQDLHTMMLLGRGEFGDVFLAKARNITEGEAETVVMVKALHSRDEWAHADFKREMDMFHKLSHEGIARLLGVSRDVEPFLVIMEYTDWGDLKQFLLATQKDSQRKGPKPPPLNQAQAIGVCHQVALAMEHLANHRFTHRDLAARNCLITSRLDIKVSCPALCRDSYVAEYAMHQNRSVPIRWTPSEALFEDEWSTKSDIYSFAVLAWEVFTQGLLPHADKDDATVLRLLKSSELRWTAPASAPMPFADLLDRCWQRSPRDRPSFSEVAVRIGEIFVDSNV</sequence>
<dbReference type="Proteomes" id="UP000821845">
    <property type="component" value="Chromosome 7"/>
</dbReference>
<evidence type="ECO:0000313" key="2">
    <source>
        <dbReference type="Proteomes" id="UP000821845"/>
    </source>
</evidence>
<proteinExistence type="predicted"/>
<reference evidence="1" key="1">
    <citation type="submission" date="2020-05" db="EMBL/GenBank/DDBJ databases">
        <title>Large-scale comparative analyses of tick genomes elucidate their genetic diversity and vector capacities.</title>
        <authorList>
            <person name="Jia N."/>
            <person name="Wang J."/>
            <person name="Shi W."/>
            <person name="Du L."/>
            <person name="Sun Y."/>
            <person name="Zhan W."/>
            <person name="Jiang J."/>
            <person name="Wang Q."/>
            <person name="Zhang B."/>
            <person name="Ji P."/>
            <person name="Sakyi L.B."/>
            <person name="Cui X."/>
            <person name="Yuan T."/>
            <person name="Jiang B."/>
            <person name="Yang W."/>
            <person name="Lam T.T.-Y."/>
            <person name="Chang Q."/>
            <person name="Ding S."/>
            <person name="Wang X."/>
            <person name="Zhu J."/>
            <person name="Ruan X."/>
            <person name="Zhao L."/>
            <person name="Wei J."/>
            <person name="Que T."/>
            <person name="Du C."/>
            <person name="Cheng J."/>
            <person name="Dai P."/>
            <person name="Han X."/>
            <person name="Huang E."/>
            <person name="Gao Y."/>
            <person name="Liu J."/>
            <person name="Shao H."/>
            <person name="Ye R."/>
            <person name="Li L."/>
            <person name="Wei W."/>
            <person name="Wang X."/>
            <person name="Wang C."/>
            <person name="Yang T."/>
            <person name="Huo Q."/>
            <person name="Li W."/>
            <person name="Guo W."/>
            <person name="Chen H."/>
            <person name="Zhou L."/>
            <person name="Ni X."/>
            <person name="Tian J."/>
            <person name="Zhou Y."/>
            <person name="Sheng Y."/>
            <person name="Liu T."/>
            <person name="Pan Y."/>
            <person name="Xia L."/>
            <person name="Li J."/>
            <person name="Zhao F."/>
            <person name="Cao W."/>
        </authorList>
    </citation>
    <scope>NUCLEOTIDE SEQUENCE</scope>
    <source>
        <strain evidence="1">Hyas-2018</strain>
    </source>
</reference>
<gene>
    <name evidence="1" type="ORF">HPB50_026758</name>
</gene>
<dbReference type="EMBL" id="CM023487">
    <property type="protein sequence ID" value="KAH6927092.1"/>
    <property type="molecule type" value="Genomic_DNA"/>
</dbReference>
<name>A0ACB7RVX9_HYAAI</name>
<comment type="caution">
    <text evidence="1">The sequence shown here is derived from an EMBL/GenBank/DDBJ whole genome shotgun (WGS) entry which is preliminary data.</text>
</comment>
<accession>A0ACB7RVX9</accession>
<organism evidence="1 2">
    <name type="scientific">Hyalomma asiaticum</name>
    <name type="common">Tick</name>
    <dbReference type="NCBI Taxonomy" id="266040"/>
    <lineage>
        <taxon>Eukaryota</taxon>
        <taxon>Metazoa</taxon>
        <taxon>Ecdysozoa</taxon>
        <taxon>Arthropoda</taxon>
        <taxon>Chelicerata</taxon>
        <taxon>Arachnida</taxon>
        <taxon>Acari</taxon>
        <taxon>Parasitiformes</taxon>
        <taxon>Ixodida</taxon>
        <taxon>Ixodoidea</taxon>
        <taxon>Ixodidae</taxon>
        <taxon>Hyalomminae</taxon>
        <taxon>Hyalomma</taxon>
    </lineage>
</organism>